<dbReference type="WBParaSite" id="SMUV_0000503401-mRNA-1">
    <property type="protein sequence ID" value="SMUV_0000503401-mRNA-1"/>
    <property type="gene ID" value="SMUV_0000503401"/>
</dbReference>
<comment type="similarity">
    <text evidence="2">Belongs to the quiver family.</text>
</comment>
<keyword evidence="15" id="KW-1185">Reference proteome</keyword>
<evidence type="ECO:0000256" key="4">
    <source>
        <dbReference type="ARBA" id="ARBA00022729"/>
    </source>
</evidence>
<organism evidence="15 16">
    <name type="scientific">Syphacia muris</name>
    <dbReference type="NCBI Taxonomy" id="451379"/>
    <lineage>
        <taxon>Eukaryota</taxon>
        <taxon>Metazoa</taxon>
        <taxon>Ecdysozoa</taxon>
        <taxon>Nematoda</taxon>
        <taxon>Chromadorea</taxon>
        <taxon>Rhabditida</taxon>
        <taxon>Spirurina</taxon>
        <taxon>Oxyuridomorpha</taxon>
        <taxon>Oxyuroidea</taxon>
        <taxon>Oxyuridae</taxon>
        <taxon>Syphacia</taxon>
    </lineage>
</organism>
<keyword evidence="14" id="KW-1133">Transmembrane helix</keyword>
<keyword evidence="5" id="KW-0090">Biological rhythms</keyword>
<evidence type="ECO:0000256" key="2">
    <source>
        <dbReference type="ARBA" id="ARBA00010522"/>
    </source>
</evidence>
<dbReference type="InterPro" id="IPR050975">
    <property type="entry name" value="Sleep_regulator"/>
</dbReference>
<evidence type="ECO:0000256" key="8">
    <source>
        <dbReference type="ARBA" id="ARBA00031037"/>
    </source>
</evidence>
<evidence type="ECO:0000256" key="12">
    <source>
        <dbReference type="ARBA" id="ARBA00045788"/>
    </source>
</evidence>
<feature type="transmembrane region" description="Helical" evidence="14">
    <location>
        <begin position="191"/>
        <end position="215"/>
    </location>
</feature>
<dbReference type="Proteomes" id="UP000046393">
    <property type="component" value="Unplaced"/>
</dbReference>
<dbReference type="PANTHER" id="PTHR33562:SF31">
    <property type="entry name" value="PROTEIN QUIVER"/>
    <property type="match status" value="1"/>
</dbReference>
<keyword evidence="14" id="KW-0472">Membrane</keyword>
<dbReference type="GO" id="GO:0005886">
    <property type="term" value="C:plasma membrane"/>
    <property type="evidence" value="ECO:0007669"/>
    <property type="project" value="UniProtKB-SubCell"/>
</dbReference>
<protein>
    <recommendedName>
        <fullName evidence="10">UPAR/Ly6 domain-containing protein qvr</fullName>
    </recommendedName>
    <alternativeName>
        <fullName evidence="11">Protein quiver</fullName>
    </alternativeName>
    <alternativeName>
        <fullName evidence="8">Protein sleepless</fullName>
    </alternativeName>
</protein>
<dbReference type="GO" id="GO:0032222">
    <property type="term" value="P:regulation of synaptic transmission, cholinergic"/>
    <property type="evidence" value="ECO:0007669"/>
    <property type="project" value="InterPro"/>
</dbReference>
<dbReference type="InterPro" id="IPR031424">
    <property type="entry name" value="QVR-like"/>
</dbReference>
<keyword evidence="7" id="KW-0325">Glycoprotein</keyword>
<evidence type="ECO:0000256" key="13">
    <source>
        <dbReference type="ARBA" id="ARBA00046769"/>
    </source>
</evidence>
<evidence type="ECO:0000256" key="3">
    <source>
        <dbReference type="ARBA" id="ARBA00022475"/>
    </source>
</evidence>
<evidence type="ECO:0000256" key="10">
    <source>
        <dbReference type="ARBA" id="ARBA00044524"/>
    </source>
</evidence>
<dbReference type="AlphaFoldDB" id="A0A0N5AKK8"/>
<sequence>MKEEHFLNTEEKEYIKIVGVLFAIFSSVKKLYSASSNISVAKEEKNSSCLEWDYSQWKSAWKNFDWKTQLLFSTEDEETKCYSCTSIDASEIVNGAGIHPGVYLTSVLLSSLPVTNECYKPDRLASLPICDDGLCVKINYTSKLTGKMDILRACLPRSKGVFKQTCTDFVSSQAAGTWCVCSGNKCNSSPAMFTTTTILLSITVPVLLLTVFFSID</sequence>
<comment type="subunit">
    <text evidence="13">Interacts (via loop 2 of the three-fingered Ly-6 domain) with Sh/shaker; this interaction may stabilize both components of the complex and may be required for targeting or retention of Sh/shaker to neural cell projections. Interacts (via loop 2 of the three-fingered Ly-6 domain) with nAChRalpha3 and potentially other nicotinic acetylcholine receptors; this interaction is required for antagonism of nicotinic acetylcholine receptors.</text>
</comment>
<evidence type="ECO:0000256" key="1">
    <source>
        <dbReference type="ARBA" id="ARBA00004471"/>
    </source>
</evidence>
<evidence type="ECO:0000256" key="7">
    <source>
        <dbReference type="ARBA" id="ARBA00023180"/>
    </source>
</evidence>
<evidence type="ECO:0000256" key="14">
    <source>
        <dbReference type="SAM" id="Phobius"/>
    </source>
</evidence>
<accession>A0A0N5AKK8</accession>
<name>A0A0N5AKK8_9BILA</name>
<dbReference type="PANTHER" id="PTHR33562">
    <property type="entry name" value="ATILLA, ISOFORM B-RELATED-RELATED"/>
    <property type="match status" value="1"/>
</dbReference>
<comment type="function">
    <text evidence="12">Bifunctional regulator of neuronal activity in the mushroom body, and possibly other regions of the brain, that acts as a signaling molecule required for homeostatic regulation of sleep under normal conditions and after sleep deprivation. Reduces neuronal excitability by enhancing Sh/shaker K(+) channel activity; possibly by stabilizing Sh/shaker to increase protein levels, accelerating its activation kinetics, slowing C-type inactivation and enhancing recovery from inactivation. Specifically affects the A-type K(+) current. Antagonizes nicotinic acetylcholine receptors (nAChRs) to reduce synaptic transmission, possibly by preventing their localization to the cell surface. Required for regulation of neuromuscular excitability and plasticity at neuromuscular junctions.</text>
</comment>
<dbReference type="Pfam" id="PF17064">
    <property type="entry name" value="QVR"/>
    <property type="match status" value="1"/>
</dbReference>
<keyword evidence="4" id="KW-0732">Signal</keyword>
<evidence type="ECO:0000256" key="6">
    <source>
        <dbReference type="ARBA" id="ARBA00023157"/>
    </source>
</evidence>
<keyword evidence="14" id="KW-0812">Transmembrane</keyword>
<dbReference type="GO" id="GO:0048511">
    <property type="term" value="P:rhythmic process"/>
    <property type="evidence" value="ECO:0007669"/>
    <property type="project" value="UniProtKB-KW"/>
</dbReference>
<proteinExistence type="inferred from homology"/>
<dbReference type="GO" id="GO:0030431">
    <property type="term" value="P:sleep"/>
    <property type="evidence" value="ECO:0007669"/>
    <property type="project" value="InterPro"/>
</dbReference>
<comment type="subcellular location">
    <subcellularLocation>
        <location evidence="1">Cell membrane</location>
        <topology evidence="1">Lipid-anchor</topology>
        <topology evidence="1">GPI-anchor</topology>
        <orientation evidence="1">Extracellular side</orientation>
    </subcellularLocation>
    <subcellularLocation>
        <location evidence="9">Membrane raft</location>
        <topology evidence="9">Lipid-anchor</topology>
        <topology evidence="9">GPI-anchor</topology>
        <orientation evidence="9">Extracellular side</orientation>
    </subcellularLocation>
</comment>
<evidence type="ECO:0000313" key="16">
    <source>
        <dbReference type="WBParaSite" id="SMUV_0000503401-mRNA-1"/>
    </source>
</evidence>
<keyword evidence="6" id="KW-1015">Disulfide bond</keyword>
<evidence type="ECO:0000256" key="11">
    <source>
        <dbReference type="ARBA" id="ARBA00044561"/>
    </source>
</evidence>
<evidence type="ECO:0000256" key="5">
    <source>
        <dbReference type="ARBA" id="ARBA00023108"/>
    </source>
</evidence>
<dbReference type="GO" id="GO:0045121">
    <property type="term" value="C:membrane raft"/>
    <property type="evidence" value="ECO:0007669"/>
    <property type="project" value="UniProtKB-SubCell"/>
</dbReference>
<keyword evidence="3" id="KW-1003">Cell membrane</keyword>
<evidence type="ECO:0000313" key="15">
    <source>
        <dbReference type="Proteomes" id="UP000046393"/>
    </source>
</evidence>
<reference evidence="16" key="1">
    <citation type="submission" date="2017-02" db="UniProtKB">
        <authorList>
            <consortium name="WormBaseParasite"/>
        </authorList>
    </citation>
    <scope>IDENTIFICATION</scope>
</reference>
<evidence type="ECO:0000256" key="9">
    <source>
        <dbReference type="ARBA" id="ARBA00044499"/>
    </source>
</evidence>